<keyword evidence="2" id="KW-1185">Reference proteome</keyword>
<proteinExistence type="predicted"/>
<protein>
    <submittedName>
        <fullName evidence="1">Uncharacterized protein</fullName>
    </submittedName>
</protein>
<accession>A0ACC0B0W2</accession>
<comment type="caution">
    <text evidence="1">The sequence shown here is derived from an EMBL/GenBank/DDBJ whole genome shotgun (WGS) entry which is preliminary data.</text>
</comment>
<organism evidence="1 2">
    <name type="scientific">Catharanthus roseus</name>
    <name type="common">Madagascar periwinkle</name>
    <name type="synonym">Vinca rosea</name>
    <dbReference type="NCBI Taxonomy" id="4058"/>
    <lineage>
        <taxon>Eukaryota</taxon>
        <taxon>Viridiplantae</taxon>
        <taxon>Streptophyta</taxon>
        <taxon>Embryophyta</taxon>
        <taxon>Tracheophyta</taxon>
        <taxon>Spermatophyta</taxon>
        <taxon>Magnoliopsida</taxon>
        <taxon>eudicotyledons</taxon>
        <taxon>Gunneridae</taxon>
        <taxon>Pentapetalae</taxon>
        <taxon>asterids</taxon>
        <taxon>lamiids</taxon>
        <taxon>Gentianales</taxon>
        <taxon>Apocynaceae</taxon>
        <taxon>Rauvolfioideae</taxon>
        <taxon>Vinceae</taxon>
        <taxon>Catharanthinae</taxon>
        <taxon>Catharanthus</taxon>
    </lineage>
</organism>
<evidence type="ECO:0000313" key="2">
    <source>
        <dbReference type="Proteomes" id="UP001060085"/>
    </source>
</evidence>
<name>A0ACC0B0W2_CATRO</name>
<evidence type="ECO:0000313" key="1">
    <source>
        <dbReference type="EMBL" id="KAI5665656.1"/>
    </source>
</evidence>
<dbReference type="EMBL" id="CM044704">
    <property type="protein sequence ID" value="KAI5665656.1"/>
    <property type="molecule type" value="Genomic_DNA"/>
</dbReference>
<gene>
    <name evidence="1" type="ORF">M9H77_15509</name>
</gene>
<dbReference type="Proteomes" id="UP001060085">
    <property type="component" value="Linkage Group LG04"/>
</dbReference>
<sequence length="208" mass="24049">MSLNGVNHLPIEYISLDATVPLALLILGLFQFCLYIILDWDNKVYSFFLGSNNSPSSPIKSQDEFHSNSKNLQSERKKNEFQLSNKKQNEEEESICREELEIVMKKMGIFCCPESSKLQERFNCGDISNLFEEKEPTLDEVKSAFDVFDENKDGFIDAKELQRLLCSLGLNEGIELKNCRKMIRAFDENGDDRIDFHEFLKFMESSLC</sequence>
<reference evidence="2" key="1">
    <citation type="journal article" date="2023" name="Nat. Plants">
        <title>Single-cell RNA sequencing provides a high-resolution roadmap for understanding the multicellular compartmentation of specialized metabolism.</title>
        <authorList>
            <person name="Sun S."/>
            <person name="Shen X."/>
            <person name="Li Y."/>
            <person name="Li Y."/>
            <person name="Wang S."/>
            <person name="Li R."/>
            <person name="Zhang H."/>
            <person name="Shen G."/>
            <person name="Guo B."/>
            <person name="Wei J."/>
            <person name="Xu J."/>
            <person name="St-Pierre B."/>
            <person name="Chen S."/>
            <person name="Sun C."/>
        </authorList>
    </citation>
    <scope>NUCLEOTIDE SEQUENCE [LARGE SCALE GENOMIC DNA]</scope>
</reference>